<accession>A0ABV2UI58</accession>
<dbReference type="GO" id="GO:0051213">
    <property type="term" value="F:dioxygenase activity"/>
    <property type="evidence" value="ECO:0007669"/>
    <property type="project" value="UniProtKB-KW"/>
</dbReference>
<proteinExistence type="predicted"/>
<dbReference type="Gene3D" id="2.60.120.620">
    <property type="entry name" value="q2cbj1_9rhob like domain"/>
    <property type="match status" value="1"/>
</dbReference>
<dbReference type="Proteomes" id="UP001550044">
    <property type="component" value="Unassembled WGS sequence"/>
</dbReference>
<keyword evidence="1" id="KW-0560">Oxidoreductase</keyword>
<name>A0ABV2UI58_9ACTN</name>
<protein>
    <submittedName>
        <fullName evidence="1">Phytanoyl-CoA dioxygenase family protein</fullName>
    </submittedName>
</protein>
<reference evidence="1 2" key="1">
    <citation type="submission" date="2024-06" db="EMBL/GenBank/DDBJ databases">
        <title>The Natural Products Discovery Center: Release of the First 8490 Sequenced Strains for Exploring Actinobacteria Biosynthetic Diversity.</title>
        <authorList>
            <person name="Kalkreuter E."/>
            <person name="Kautsar S.A."/>
            <person name="Yang D."/>
            <person name="Bader C.D."/>
            <person name="Teijaro C.N."/>
            <person name="Fluegel L."/>
            <person name="Davis C.M."/>
            <person name="Simpson J.R."/>
            <person name="Lauterbach L."/>
            <person name="Steele A.D."/>
            <person name="Gui C."/>
            <person name="Meng S."/>
            <person name="Li G."/>
            <person name="Viehrig K."/>
            <person name="Ye F."/>
            <person name="Su P."/>
            <person name="Kiefer A.F."/>
            <person name="Nichols A."/>
            <person name="Cepeda A.J."/>
            <person name="Yan W."/>
            <person name="Fan B."/>
            <person name="Jiang Y."/>
            <person name="Adhikari A."/>
            <person name="Zheng C.-J."/>
            <person name="Schuster L."/>
            <person name="Cowan T.M."/>
            <person name="Smanski M.J."/>
            <person name="Chevrette M.G."/>
            <person name="De Carvalho L.P.S."/>
            <person name="Shen B."/>
        </authorList>
    </citation>
    <scope>NUCLEOTIDE SEQUENCE [LARGE SCALE GENOMIC DNA]</scope>
    <source>
        <strain evidence="1 2">NPDC005137</strain>
    </source>
</reference>
<evidence type="ECO:0000313" key="2">
    <source>
        <dbReference type="Proteomes" id="UP001550044"/>
    </source>
</evidence>
<evidence type="ECO:0000313" key="1">
    <source>
        <dbReference type="EMBL" id="MET8437531.1"/>
    </source>
</evidence>
<dbReference type="Pfam" id="PF05721">
    <property type="entry name" value="PhyH"/>
    <property type="match status" value="1"/>
</dbReference>
<sequence>MVTITGETRTTFRQQGFIVIPDVLSGERLAAGRRVVAAMLERQPYADDHVGPYFLWPRFPPTGHPLLDFYRETGIVELADQLLRTDRAVQDPDFAQVATTIPPWPHRPGGPHVDGLTPGEPDGRPGTFSLLAGVWLTDHDRRHRGNLWVWPGTHLRFGQYLAERGAGALARVEEMNPGPYPKIELGEPTQAVGSAGSVLFAHYLLAHNIGNHDGGAAEGRRETVYYRLHASGHRDRWREAVTDPLAEFRS</sequence>
<dbReference type="EMBL" id="JBEXIP010000039">
    <property type="protein sequence ID" value="MET8437531.1"/>
    <property type="molecule type" value="Genomic_DNA"/>
</dbReference>
<keyword evidence="2" id="KW-1185">Reference proteome</keyword>
<dbReference type="RefSeq" id="WP_356712217.1">
    <property type="nucleotide sequence ID" value="NZ_JBEXIP010000039.1"/>
</dbReference>
<keyword evidence="1" id="KW-0223">Dioxygenase</keyword>
<dbReference type="SUPFAM" id="SSF51197">
    <property type="entry name" value="Clavaminate synthase-like"/>
    <property type="match status" value="1"/>
</dbReference>
<comment type="caution">
    <text evidence="1">The sequence shown here is derived from an EMBL/GenBank/DDBJ whole genome shotgun (WGS) entry which is preliminary data.</text>
</comment>
<gene>
    <name evidence="1" type="ORF">ABZV61_33205</name>
</gene>
<organism evidence="1 2">
    <name type="scientific">Streptomyces sp. 900116325</name>
    <dbReference type="NCBI Taxonomy" id="3154295"/>
    <lineage>
        <taxon>Bacteria</taxon>
        <taxon>Bacillati</taxon>
        <taxon>Actinomycetota</taxon>
        <taxon>Actinomycetes</taxon>
        <taxon>Kitasatosporales</taxon>
        <taxon>Streptomycetaceae</taxon>
        <taxon>Streptomyces</taxon>
    </lineage>
</organism>
<dbReference type="InterPro" id="IPR008775">
    <property type="entry name" value="Phytyl_CoA_dOase-like"/>
</dbReference>